<evidence type="ECO:0000256" key="6">
    <source>
        <dbReference type="ARBA" id="ARBA00023026"/>
    </source>
</evidence>
<dbReference type="Pfam" id="PF00353">
    <property type="entry name" value="HemolysinCabind"/>
    <property type="match status" value="20"/>
</dbReference>
<evidence type="ECO:0000256" key="5">
    <source>
        <dbReference type="ARBA" id="ARBA00022737"/>
    </source>
</evidence>
<feature type="domain" description="Cadherin" evidence="9">
    <location>
        <begin position="1813"/>
        <end position="1926"/>
    </location>
</feature>
<dbReference type="CDD" id="cd11304">
    <property type="entry name" value="Cadherin_repeat"/>
    <property type="match status" value="2"/>
</dbReference>
<dbReference type="SUPFAM" id="SSF51120">
    <property type="entry name" value="beta-Roll"/>
    <property type="match status" value="11"/>
</dbReference>
<organism evidence="10 11">
    <name type="scientific">Microvirga lupini</name>
    <dbReference type="NCBI Taxonomy" id="420324"/>
    <lineage>
        <taxon>Bacteria</taxon>
        <taxon>Pseudomonadati</taxon>
        <taxon>Pseudomonadota</taxon>
        <taxon>Alphaproteobacteria</taxon>
        <taxon>Hyphomicrobiales</taxon>
        <taxon>Methylobacteriaceae</taxon>
        <taxon>Microvirga</taxon>
    </lineage>
</organism>
<protein>
    <submittedName>
        <fullName evidence="10">Ca2+-binding RTX toxin-like protein</fullName>
    </submittedName>
</protein>
<dbReference type="PANTHER" id="PTHR38340">
    <property type="entry name" value="S-LAYER PROTEIN"/>
    <property type="match status" value="1"/>
</dbReference>
<dbReference type="InterPro" id="IPR011049">
    <property type="entry name" value="Serralysin-like_metalloprot_C"/>
</dbReference>
<dbReference type="PROSITE" id="PS50268">
    <property type="entry name" value="CADHERIN_2"/>
    <property type="match status" value="2"/>
</dbReference>
<feature type="compositionally biased region" description="Low complexity" evidence="8">
    <location>
        <begin position="1296"/>
        <end position="1316"/>
    </location>
</feature>
<dbReference type="PRINTS" id="PR00313">
    <property type="entry name" value="CABNDNGRPT"/>
</dbReference>
<dbReference type="InterPro" id="IPR002126">
    <property type="entry name" value="Cadherin-like_dom"/>
</dbReference>
<evidence type="ECO:0000256" key="7">
    <source>
        <dbReference type="ARBA" id="ARBA00023136"/>
    </source>
</evidence>
<dbReference type="InterPro" id="IPR001343">
    <property type="entry name" value="Hemolysn_Ca-bd"/>
</dbReference>
<evidence type="ECO:0000259" key="9">
    <source>
        <dbReference type="PROSITE" id="PS50268"/>
    </source>
</evidence>
<feature type="compositionally biased region" description="Low complexity" evidence="8">
    <location>
        <begin position="1328"/>
        <end position="1338"/>
    </location>
</feature>
<evidence type="ECO:0000256" key="8">
    <source>
        <dbReference type="SAM" id="MobiDB-lite"/>
    </source>
</evidence>
<accession>A0A7W4VMS8</accession>
<dbReference type="InterPro" id="IPR050557">
    <property type="entry name" value="RTX_toxin/Mannuronan_C5-epim"/>
</dbReference>
<comment type="caution">
    <text evidence="10">The sequence shown here is derived from an EMBL/GenBank/DDBJ whole genome shotgun (WGS) entry which is preliminary data.</text>
</comment>
<dbReference type="GO" id="GO:0005509">
    <property type="term" value="F:calcium ion binding"/>
    <property type="evidence" value="ECO:0007669"/>
    <property type="project" value="InterPro"/>
</dbReference>
<dbReference type="PANTHER" id="PTHR38340:SF1">
    <property type="entry name" value="S-LAYER PROTEIN"/>
    <property type="match status" value="1"/>
</dbReference>
<dbReference type="PROSITE" id="PS00330">
    <property type="entry name" value="HEMOLYSIN_CALCIUM"/>
    <property type="match status" value="17"/>
</dbReference>
<feature type="region of interest" description="Disordered" evidence="8">
    <location>
        <begin position="1240"/>
        <end position="1382"/>
    </location>
</feature>
<reference evidence="10 11" key="1">
    <citation type="submission" date="2020-08" db="EMBL/GenBank/DDBJ databases">
        <title>The Agave Microbiome: Exploring the role of microbial communities in plant adaptations to desert environments.</title>
        <authorList>
            <person name="Partida-Martinez L.P."/>
        </authorList>
    </citation>
    <scope>NUCLEOTIDE SEQUENCE [LARGE SCALE GENOMIC DNA]</scope>
    <source>
        <strain evidence="10 11">AT3.9</strain>
    </source>
</reference>
<feature type="compositionally biased region" description="Acidic residues" evidence="8">
    <location>
        <begin position="1241"/>
        <end position="1255"/>
    </location>
</feature>
<evidence type="ECO:0000313" key="10">
    <source>
        <dbReference type="EMBL" id="MBB3019961.1"/>
    </source>
</evidence>
<dbReference type="GO" id="GO:0005576">
    <property type="term" value="C:extracellular region"/>
    <property type="evidence" value="ECO:0007669"/>
    <property type="project" value="UniProtKB-SubCell"/>
</dbReference>
<proteinExistence type="predicted"/>
<dbReference type="GO" id="GO:0016020">
    <property type="term" value="C:membrane"/>
    <property type="evidence" value="ECO:0007669"/>
    <property type="project" value="UniProtKB-SubCell"/>
</dbReference>
<dbReference type="RefSeq" id="WP_246408172.1">
    <property type="nucleotide sequence ID" value="NZ_JACHWB010000003.1"/>
</dbReference>
<dbReference type="InterPro" id="IPR018511">
    <property type="entry name" value="Hemolysin-typ_Ca-bd_CS"/>
</dbReference>
<dbReference type="InterPro" id="IPR003995">
    <property type="entry name" value="RTX_toxin_determinant-A"/>
</dbReference>
<name>A0A7W4VMS8_9HYPH</name>
<dbReference type="Gene3D" id="2.150.10.10">
    <property type="entry name" value="Serralysin-like metalloprotease, C-terminal"/>
    <property type="match status" value="11"/>
</dbReference>
<keyword evidence="3" id="KW-0964">Secreted</keyword>
<gene>
    <name evidence="10" type="ORF">FHR70_003026</name>
</gene>
<keyword evidence="6" id="KW-0843">Virulence</keyword>
<dbReference type="Gene3D" id="2.60.40.60">
    <property type="entry name" value="Cadherins"/>
    <property type="match status" value="1"/>
</dbReference>
<evidence type="ECO:0000313" key="11">
    <source>
        <dbReference type="Proteomes" id="UP000532010"/>
    </source>
</evidence>
<dbReference type="PRINTS" id="PR01488">
    <property type="entry name" value="RTXTOXINA"/>
</dbReference>
<keyword evidence="11" id="KW-1185">Reference proteome</keyword>
<keyword evidence="7" id="KW-0472">Membrane</keyword>
<dbReference type="GO" id="GO:0090729">
    <property type="term" value="F:toxin activity"/>
    <property type="evidence" value="ECO:0007669"/>
    <property type="project" value="UniProtKB-KW"/>
</dbReference>
<comment type="subcellular location">
    <subcellularLocation>
        <location evidence="1">Membrane</location>
    </subcellularLocation>
    <subcellularLocation>
        <location evidence="2">Secreted</location>
    </subcellularLocation>
</comment>
<evidence type="ECO:0000256" key="3">
    <source>
        <dbReference type="ARBA" id="ARBA00022525"/>
    </source>
</evidence>
<sequence>MATRFDGEITFSSNNAHGTQPKVKALPNGGYVVVYQSDFEGQDVWFEFRDALGRVTNNSRTFAQSGDQVDHDVAVLTNGDVVILWRDTAFNDIKGRRFAPDGAVKSDEFFVRDVDETQLSPSVIALADGGFATLMASKPPEQMSAYAVNVGLFNVDGTLRSNLLIPGGINPQTGPVPMRDPQIVQRPNGQLTVSWEYGGDTRFRSYLPDGRAASAEEILAGGAGGQGSTALASLSNGNLVAAFIDTGAVPGQSLLRGRIIGSSTNLDFKMTDSGEYAEPSVAVLTDGRFVVAVMHRVTATDKWSIRAQVFDANGTPSAGEAEFVVNAPSAGSAVSPSISVLRDGRFMVAWSEEGVGETHIAKGQVFDARASGVVVNGTSGNDIYVASSYGGDELYGNGGDDLLIDLESRGISTQAGDKYDGGANIDTVSYERVGAGVTASLADFGARNSGAAFGDSYYNVENLKGSAYGDELHGDGKSNTLTGGQGDDVLYGGAGSVGDRFVGGAGIDTVTFAYSTAGVGVAINLDDPSENAGEASGDVYESIEIFVGSDWDDHFVAGLDSTFHGGKGNDVAIGSHLNDKFYGESGNDDLRGYFGNDTLEGGLGSDILYGEDGDDTLDGGGENDILRGGAGTDSLVGGTGNDILVGGLGADRLIGGDGTQDMALYEGAQGVIANMTDRSKNTGEAAGDTYDGIENLAGTAFNDILTGATGFNGLFGQAGNDTLEGMDGDDDLIGGAGADKLDGGSGNDWAIYRDAKADANGNGVRINLKTNQHAGDEALGDELISIENVRGSAHRDILIGNAAANRLEGGNGDDWLYGGAGTAGDTLVGGGQWNYATYEYSTDTNGIVLDLLNRANDAGEAKGDVFIEITAYGGTNFSDRIVGLNSYNEFNGNGGNDTLIGGTSGDYLNGGDHADKLIGGAGADVLVGGDGNDSASYENASAGVKAYLDPTKGTNTGDAAGDQYHSIENLIGSAHADQLWGNGAGNVLEGRDNNDALYGLNGNDTLIGGKGDDILSGGEGSDVLDGGDGHDTYYIDSSDTAIDSGASGDRDTVIAVASGSYLLGEGIEDGRIGTGVSGVTLTGSNSENVLDGNEIDNTLAGAGGNDLIRGLHGNDVLYGDEGDDTVDGGEGDDRLYGGEGNDSLYGGENDDILIGGSGENTLVGGDGHDTLRAGNGTNTIQGGSGNDVYYVGKGDNVEIDESGIDTAYVYRFTFGDDTVALNDYIRDLRDNKAIENVEIVDGLEEEGTDGDDTLEGSEGNDTLDGGRGNDSINGHGGDDSLIGGDGNDTLNGGEGNDTLDGGVGDDVVNGNQGEDVLYGSEGNDTLSGGANNDTLNGGDDNDSLVGGDGDDSLDGGVGDDTLEGGLGHDTLEGGLGNDSMVGGDGDDVYYIRQEEDSVVETIEASGGTDKAYIFISEYALNDTIGIEILEVGEGVDFDVTLDGNSLNNTIIGGVGNDSLTGGEGDDVLKGGDGGIDTLRGGAGNDVYYAGAEDIIDDESGIDTLMVVTSGTHGLEGHDEVEILKAEAGVENIWLVGRPAGANNSTHLIGNELANTLESGGANETLEGGEGDDVYIVTSLTATINENGTSNGDAIVLRGDFETEAGLSVYIMADGVEILDAQDATGLEAILGNQLSNTIYGNNSGVALVGGEGNDTYYVGIGDKVTEGAGEGATDTVIVSGSIYALEENSEVEILKAAEGTRAIHLFGNNLSNHLIGNDGRNYLHGGAGGPDRFEGGDGNDTYIFSSTGDDLSAADTGGDMDVAYIWDDLFEGKAAEADLFEAYLKSMGIDYVYRNITPPPPPSDGQGEGDPTDIALSSYEIAEDAGALAIVGVLSATDSVHGPFKYSLVGDADEKFEVIRLTSGPAAGQWVLRLREGATLDFETNEFHFVDIEVTDIDGNQYTERNIQIGVIDRPEEPGGNKLPVVAFDATTVREHANAGTTVGVFSATDEDGDPLTYTLVDNADGRFVLDGQRLKVVDNTRIDFEDIRQLKVSIRVSDGKESVTKDFDIGVRNVAIENVTGTADANTIRGGARNDILNGAGGNDVLIGGQGADRLIGGLGNDQLTGGFGKDTFVFNQQAGDLNKDTITDFNVADDRIDLARSMFTAFGVSDVGGLKSTAFTIGSHAATTEHRIIYDQTTGVLSYDADGSGGSFTSLEFATLSTKPNNLTNTSFFIV</sequence>
<keyword evidence="5" id="KW-0677">Repeat</keyword>
<evidence type="ECO:0000256" key="2">
    <source>
        <dbReference type="ARBA" id="ARBA00004613"/>
    </source>
</evidence>
<dbReference type="SUPFAM" id="SSF49313">
    <property type="entry name" value="Cadherin-like"/>
    <property type="match status" value="1"/>
</dbReference>
<feature type="domain" description="Cadherin" evidence="9">
    <location>
        <begin position="1932"/>
        <end position="1999"/>
    </location>
</feature>
<dbReference type="Proteomes" id="UP000532010">
    <property type="component" value="Unassembled WGS sequence"/>
</dbReference>
<evidence type="ECO:0000256" key="1">
    <source>
        <dbReference type="ARBA" id="ARBA00004370"/>
    </source>
</evidence>
<dbReference type="EMBL" id="JACHWB010000003">
    <property type="protein sequence ID" value="MBB3019961.1"/>
    <property type="molecule type" value="Genomic_DNA"/>
</dbReference>
<evidence type="ECO:0000256" key="4">
    <source>
        <dbReference type="ARBA" id="ARBA00022656"/>
    </source>
</evidence>
<keyword evidence="4" id="KW-0800">Toxin</keyword>
<dbReference type="GO" id="GO:0007156">
    <property type="term" value="P:homophilic cell adhesion via plasma membrane adhesion molecules"/>
    <property type="evidence" value="ECO:0007669"/>
    <property type="project" value="InterPro"/>
</dbReference>
<dbReference type="InterPro" id="IPR015919">
    <property type="entry name" value="Cadherin-like_sf"/>
</dbReference>